<dbReference type="AlphaFoldDB" id="A0A448X370"/>
<accession>A0A448X370</accession>
<evidence type="ECO:0000313" key="2">
    <source>
        <dbReference type="Proteomes" id="UP000784294"/>
    </source>
</evidence>
<keyword evidence="2" id="KW-1185">Reference proteome</keyword>
<protein>
    <submittedName>
        <fullName evidence="1">Uncharacterized protein</fullName>
    </submittedName>
</protein>
<comment type="caution">
    <text evidence="1">The sequence shown here is derived from an EMBL/GenBank/DDBJ whole genome shotgun (WGS) entry which is preliminary data.</text>
</comment>
<dbReference type="EMBL" id="CAAALY010082703">
    <property type="protein sequence ID" value="VEL26788.1"/>
    <property type="molecule type" value="Genomic_DNA"/>
</dbReference>
<proteinExistence type="predicted"/>
<gene>
    <name evidence="1" type="ORF">PXEA_LOCUS20228</name>
</gene>
<name>A0A448X370_9PLAT</name>
<evidence type="ECO:0000313" key="1">
    <source>
        <dbReference type="EMBL" id="VEL26788.1"/>
    </source>
</evidence>
<reference evidence="1" key="1">
    <citation type="submission" date="2018-11" db="EMBL/GenBank/DDBJ databases">
        <authorList>
            <consortium name="Pathogen Informatics"/>
        </authorList>
    </citation>
    <scope>NUCLEOTIDE SEQUENCE</scope>
</reference>
<dbReference type="Proteomes" id="UP000784294">
    <property type="component" value="Unassembled WGS sequence"/>
</dbReference>
<feature type="non-terminal residue" evidence="1">
    <location>
        <position position="1"/>
    </location>
</feature>
<sequence length="177" mass="19480">MVVQLLLLDLSFSKHCGPLPNAVPESNLGCGQSLNVKSEIGNDSNDFIFYVHEHLPSLLCIYDAKIDIQEASVKPTPTGNFRITSLLLMPWADWSILIGTRNHGIFILSALDLMVLANISPPLIDLRFFRGSDGILSASLPFNSSSIQSVASNAGLRDQFYWPSRPLWLQGEDANPL</sequence>
<organism evidence="1 2">
    <name type="scientific">Protopolystoma xenopodis</name>
    <dbReference type="NCBI Taxonomy" id="117903"/>
    <lineage>
        <taxon>Eukaryota</taxon>
        <taxon>Metazoa</taxon>
        <taxon>Spiralia</taxon>
        <taxon>Lophotrochozoa</taxon>
        <taxon>Platyhelminthes</taxon>
        <taxon>Monogenea</taxon>
        <taxon>Polyopisthocotylea</taxon>
        <taxon>Polystomatidea</taxon>
        <taxon>Polystomatidae</taxon>
        <taxon>Protopolystoma</taxon>
    </lineage>
</organism>